<keyword evidence="3" id="KW-1185">Reference proteome</keyword>
<feature type="compositionally biased region" description="Basic and acidic residues" evidence="1">
    <location>
        <begin position="163"/>
        <end position="181"/>
    </location>
</feature>
<dbReference type="GO" id="GO:0007034">
    <property type="term" value="P:vacuolar transport"/>
    <property type="evidence" value="ECO:0007669"/>
    <property type="project" value="TreeGrafter"/>
</dbReference>
<protein>
    <submittedName>
        <fullName evidence="2">Uncharacterized protein</fullName>
    </submittedName>
</protein>
<evidence type="ECO:0000313" key="3">
    <source>
        <dbReference type="Proteomes" id="UP000782241"/>
    </source>
</evidence>
<dbReference type="Proteomes" id="UP000782241">
    <property type="component" value="Unassembled WGS sequence"/>
</dbReference>
<dbReference type="EMBL" id="JAGPUO010000015">
    <property type="protein sequence ID" value="KAG5658053.1"/>
    <property type="molecule type" value="Genomic_DNA"/>
</dbReference>
<dbReference type="Pfam" id="PF08432">
    <property type="entry name" value="Vfa1"/>
    <property type="match status" value="1"/>
</dbReference>
<evidence type="ECO:0000313" key="2">
    <source>
        <dbReference type="EMBL" id="KAG5658053.1"/>
    </source>
</evidence>
<evidence type="ECO:0000256" key="1">
    <source>
        <dbReference type="SAM" id="MobiDB-lite"/>
    </source>
</evidence>
<proteinExistence type="predicted"/>
<feature type="region of interest" description="Disordered" evidence="1">
    <location>
        <begin position="79"/>
        <end position="148"/>
    </location>
</feature>
<gene>
    <name evidence="2" type="ORF">KAF25_007004</name>
</gene>
<dbReference type="AlphaFoldDB" id="A0A9P7H157"/>
<comment type="caution">
    <text evidence="2">The sequence shown here is derived from an EMBL/GenBank/DDBJ whole genome shotgun (WGS) entry which is preliminary data.</text>
</comment>
<sequence length="826" mass="94429">MAPLTTETLIMATTFANLYTHRKVAETAAKACDICYKSSTSVLITPDKKDFFFVCPVHLKDRYFCTPKIDEEAAKKKREKELEEEKERVKKEYEEKQKKKKEKEAKKDKDEKDKDDAKEKDKDKDEKKDEDKDKEDDSPTPEEEPRVFELKTTFYQQRLLKKRQAEAAKQDRERASKPGYFPHDKMNLIDLAAESLIEYDLLPRPLTPLEEQQALVCERSKHLSFSSTCDACDVPLSRGDKVVFVYTKEWPMGPWSICWSSYRVEGYNRRGSITQFDGLCFCNGPRSSFLGCAVLHSRCFNLVLGRNPSQEMINRLGTDLLWRKPSNLWFVKNCYPRIHFPEPDGFHHLAVSIAARRAGIPLLGQLPPELVVSIQSLCPNKPFWELVRVYTLKLRLLTLPDGEQVEDYLGTLVSWKRGDVTPLCSTSLSNTEHLRITIDSDGIYKIKRLSEHVHPPKLLKRRLKRYIIADVDQVKSIRAYFKDGLCWLLHPTFHPGFTIWDTSAPPQVLELSSTAKNGRYPKIVGFEECSMVPDSIPRTLSIETIDITARCITGISFRLSPSLQWKKFDVFVHDKGSKPTSCTKSGKFVFMPLPTDDEILWLQLRSSKHASSLMVKTKLSGVIHIGSQATEDFRVKAFSRRPQRMLCNNGLGEAGFHQPLAFYPKGDSKDPRALSMITGPQLRHIPPSSQLLWSWAPLEHIDNVTVYEENNGNFQGMRIVYKNGGERFVGINQHMVPPTGSAYSYCKEPTHLSVEITAPMTTGGWLGDGPIYTMVSFAPADHWPLLSSEYTQYPLEGELHCWVRPLERAEIRVLPSGTWRRSDVLD</sequence>
<organism evidence="2 3">
    <name type="scientific">Fusarium avenaceum</name>
    <dbReference type="NCBI Taxonomy" id="40199"/>
    <lineage>
        <taxon>Eukaryota</taxon>
        <taxon>Fungi</taxon>
        <taxon>Dikarya</taxon>
        <taxon>Ascomycota</taxon>
        <taxon>Pezizomycotina</taxon>
        <taxon>Sordariomycetes</taxon>
        <taxon>Hypocreomycetidae</taxon>
        <taxon>Hypocreales</taxon>
        <taxon>Nectriaceae</taxon>
        <taxon>Fusarium</taxon>
        <taxon>Fusarium tricinctum species complex</taxon>
    </lineage>
</organism>
<feature type="region of interest" description="Disordered" evidence="1">
    <location>
        <begin position="161"/>
        <end position="181"/>
    </location>
</feature>
<dbReference type="GO" id="GO:0005768">
    <property type="term" value="C:endosome"/>
    <property type="evidence" value="ECO:0007669"/>
    <property type="project" value="TreeGrafter"/>
</dbReference>
<dbReference type="PANTHER" id="PTHR28218">
    <property type="entry name" value="VPS4-ASSOCIATED PROTEIN 1"/>
    <property type="match status" value="1"/>
</dbReference>
<dbReference type="InterPro" id="IPR013640">
    <property type="entry name" value="Vfa1"/>
</dbReference>
<reference evidence="2" key="1">
    <citation type="submission" date="2021-04" db="EMBL/GenBank/DDBJ databases">
        <title>Draft genome of Fusarium avenaceum strain F156N33, isolated from an atmospheric sample in Virginia.</title>
        <authorList>
            <person name="Yang S."/>
            <person name="Vinatzer B.A."/>
            <person name="Coleman J."/>
        </authorList>
    </citation>
    <scope>NUCLEOTIDE SEQUENCE</scope>
    <source>
        <strain evidence="2">F156N33</strain>
    </source>
</reference>
<accession>A0A9P7H157</accession>
<name>A0A9P7H157_9HYPO</name>
<dbReference type="PANTHER" id="PTHR28218:SF1">
    <property type="entry name" value="VPS4-ASSOCIATED PROTEIN 1"/>
    <property type="match status" value="1"/>
</dbReference>